<dbReference type="GO" id="GO:0003700">
    <property type="term" value="F:DNA-binding transcription factor activity"/>
    <property type="evidence" value="ECO:0007669"/>
    <property type="project" value="InterPro"/>
</dbReference>
<dbReference type="Proteomes" id="UP000095464">
    <property type="component" value="Unassembled WGS sequence"/>
</dbReference>
<dbReference type="Gene3D" id="1.10.10.10">
    <property type="entry name" value="Winged helix-like DNA-binding domain superfamily/Winged helix DNA-binding domain"/>
    <property type="match status" value="1"/>
</dbReference>
<accession>A0A1E5TH70</accession>
<evidence type="ECO:0000259" key="1">
    <source>
        <dbReference type="SMART" id="SM00347"/>
    </source>
</evidence>
<dbReference type="GeneID" id="69845215"/>
<protein>
    <submittedName>
        <fullName evidence="2">MarR family transcriptional regulator</fullName>
    </submittedName>
</protein>
<reference evidence="4" key="1">
    <citation type="submission" date="2015-11" db="EMBL/GenBank/DDBJ databases">
        <title>Genomic diversity of Staphylococcus saprophyticus strains from urinary tract infections, animal surfaces, and fermented foods.</title>
        <authorList>
            <person name="Wolfe B.E."/>
        </authorList>
    </citation>
    <scope>NUCLEOTIDE SEQUENCE [LARGE SCALE GENOMIC DNA]</scope>
    <source>
        <strain evidence="4">738_7</strain>
    </source>
</reference>
<feature type="domain" description="HTH marR-type" evidence="1">
    <location>
        <begin position="23"/>
        <end position="122"/>
    </location>
</feature>
<dbReference type="EMBL" id="JAMBQA010000002">
    <property type="protein sequence ID" value="MDG0845812.1"/>
    <property type="molecule type" value="Genomic_DNA"/>
</dbReference>
<dbReference type="InterPro" id="IPR036388">
    <property type="entry name" value="WH-like_DNA-bd_sf"/>
</dbReference>
<dbReference type="InterPro" id="IPR036390">
    <property type="entry name" value="WH_DNA-bd_sf"/>
</dbReference>
<dbReference type="SUPFAM" id="SSF46785">
    <property type="entry name" value="Winged helix' DNA-binding domain"/>
    <property type="match status" value="1"/>
</dbReference>
<comment type="caution">
    <text evidence="2">The sequence shown here is derived from an EMBL/GenBank/DDBJ whole genome shotgun (WGS) entry which is preliminary data.</text>
</comment>
<name>A0A1E5TH70_9STAP</name>
<gene>
    <name evidence="3" type="ORF">ASS94_11100</name>
    <name evidence="2" type="ORF">M4L89_06195</name>
</gene>
<evidence type="ECO:0000313" key="2">
    <source>
        <dbReference type="EMBL" id="MDG0845812.1"/>
    </source>
</evidence>
<evidence type="ECO:0000313" key="5">
    <source>
        <dbReference type="Proteomes" id="UP001152422"/>
    </source>
</evidence>
<evidence type="ECO:0000313" key="3">
    <source>
        <dbReference type="EMBL" id="OEK53089.1"/>
    </source>
</evidence>
<proteinExistence type="predicted"/>
<dbReference type="RefSeq" id="WP_002506951.1">
    <property type="nucleotide sequence ID" value="NZ_CP013114.1"/>
</dbReference>
<dbReference type="SMART" id="SM00347">
    <property type="entry name" value="HTH_MARR"/>
    <property type="match status" value="1"/>
</dbReference>
<dbReference type="AlphaFoldDB" id="A0A1E5TH70"/>
<dbReference type="Proteomes" id="UP001152422">
    <property type="component" value="Unassembled WGS sequence"/>
</dbReference>
<reference evidence="3" key="2">
    <citation type="submission" date="2015-11" db="EMBL/GenBank/DDBJ databases">
        <authorList>
            <person name="Wolfe B.E."/>
        </authorList>
    </citation>
    <scope>NUCLEOTIDE SEQUENCE</scope>
    <source>
        <strain evidence="3">738_7</strain>
    </source>
</reference>
<reference evidence="2" key="3">
    <citation type="submission" date="2022-05" db="EMBL/GenBank/DDBJ databases">
        <title>Comparative genomics of Staphylococcus equorum isolates.</title>
        <authorList>
            <person name="Luelf R.H."/>
        </authorList>
    </citation>
    <scope>NUCLEOTIDE SEQUENCE</scope>
    <source>
        <strain evidence="2">TMW 2.2497</strain>
    </source>
</reference>
<sequence length="144" mass="16581">MEKNIIFNNLIAIYRPYTKLFQPIFEEFDLYPAQWLVFKDIAYNAPTTLVQISKRRAIEKPTTRKILKVLSEKSLLSIEPGIDKREKLLALSKEGQLLYNNISTRVDKVQDQLIEDTGLSEGDLKQAVKTIQSIHEAITKMEEG</sequence>
<evidence type="ECO:0000313" key="4">
    <source>
        <dbReference type="Proteomes" id="UP000095464"/>
    </source>
</evidence>
<dbReference type="InterPro" id="IPR000835">
    <property type="entry name" value="HTH_MarR-typ"/>
</dbReference>
<keyword evidence="5" id="KW-1185">Reference proteome</keyword>
<dbReference type="KEGG" id="seqo:SE1039_19270"/>
<organism evidence="2 5">
    <name type="scientific">Staphylococcus equorum</name>
    <dbReference type="NCBI Taxonomy" id="246432"/>
    <lineage>
        <taxon>Bacteria</taxon>
        <taxon>Bacillati</taxon>
        <taxon>Bacillota</taxon>
        <taxon>Bacilli</taxon>
        <taxon>Bacillales</taxon>
        <taxon>Staphylococcaceae</taxon>
        <taxon>Staphylococcus</taxon>
    </lineage>
</organism>
<dbReference type="EMBL" id="LNPX01000046">
    <property type="protein sequence ID" value="OEK53089.1"/>
    <property type="molecule type" value="Genomic_DNA"/>
</dbReference>